<dbReference type="Proteomes" id="UP000242705">
    <property type="component" value="Unassembled WGS sequence"/>
</dbReference>
<dbReference type="EMBL" id="PXYX01000048">
    <property type="protein sequence ID" value="PSR24614.1"/>
    <property type="molecule type" value="Genomic_DNA"/>
</dbReference>
<evidence type="ECO:0000313" key="2">
    <source>
        <dbReference type="Proteomes" id="UP000242705"/>
    </source>
</evidence>
<evidence type="ECO:0000313" key="1">
    <source>
        <dbReference type="EMBL" id="PSR24614.1"/>
    </source>
</evidence>
<name>A0A2T2WQU7_SULTH</name>
<proteinExistence type="predicted"/>
<comment type="caution">
    <text evidence="1">The sequence shown here is derived from an EMBL/GenBank/DDBJ whole genome shotgun (WGS) entry which is preliminary data.</text>
</comment>
<sequence length="524" mass="61309">MQWEAQYHESPYRLFGSRLMKALIDQALELMGAKSRPQWRGIEITPSGAWKPDVKVPHDEIFFWNVTRYWADYLVFAGDALSPWAFQWMSYGLCKVPEVRGHYLSWALYDEVFTAWIRRQYWDYWHTEWERYVMTKEQTYLFWSTLWSVFERQQGQTSPSVRNVVDPIIQEFVKEGPQDDAVLKTVNTRLKRLAEATGVPWESYPAWVIAMPDLWDQPGDETAWELPLHVLSNVTNHGFHVEDIERFLENDSVWQSLVDMVQRAREVQPHFEFWFPIVEPELSDTGSLALTESVTILSLSSEDANRLNRHSGIGPVPLAHQNELYVRCRVKEADISVAYERAQALAESELALLRVAVGQYRWEIARYYYWTRLDLPKDIIESDGSLPMMSEWRDGYRLRGSVSFEYLTNVKAWADSGRDESRKLGQALWRAIRWQGLAKSQADPATAFFCWWMALEQLGNGSYEYKTVIPKVLAWVWHTEMWGILPPNRRLQGFYQDVDRLTELMRDLADIRNKAVVHGSTSAK</sequence>
<gene>
    <name evidence="1" type="ORF">C7B47_14380</name>
</gene>
<reference evidence="1 2" key="1">
    <citation type="journal article" date="2014" name="BMC Genomics">
        <title>Comparison of environmental and isolate Sulfobacillus genomes reveals diverse carbon, sulfur, nitrogen, and hydrogen metabolisms.</title>
        <authorList>
            <person name="Justice N.B."/>
            <person name="Norman A."/>
            <person name="Brown C.T."/>
            <person name="Singh A."/>
            <person name="Thomas B.C."/>
            <person name="Banfield J.F."/>
        </authorList>
    </citation>
    <scope>NUCLEOTIDE SEQUENCE [LARGE SCALE GENOMIC DNA]</scope>
    <source>
        <strain evidence="1">AMDSBA5</strain>
    </source>
</reference>
<accession>A0A2T2WQU7</accession>
<protein>
    <submittedName>
        <fullName evidence="1">Uncharacterized protein</fullName>
    </submittedName>
</protein>
<dbReference type="AlphaFoldDB" id="A0A2T2WQU7"/>
<organism evidence="1 2">
    <name type="scientific">Sulfobacillus thermosulfidooxidans</name>
    <dbReference type="NCBI Taxonomy" id="28034"/>
    <lineage>
        <taxon>Bacteria</taxon>
        <taxon>Bacillati</taxon>
        <taxon>Bacillota</taxon>
        <taxon>Clostridia</taxon>
        <taxon>Eubacteriales</taxon>
        <taxon>Clostridiales Family XVII. Incertae Sedis</taxon>
        <taxon>Sulfobacillus</taxon>
    </lineage>
</organism>